<sequence>MKYKFLFALLLACTAFVANAQDMANFKLYSPTENAEEGLKKAIAQAKAEKKHVFVQIGGNWCVWCARFNDYATTDTQIDSLVKANYVVYHLNYSKENKNEKILAKYGYPQRFGFPVFLVLDAAGNRLHTQDSGLLEAGKGYDKNKVMTFFTNWAPQALDGEQYKKW</sequence>
<keyword evidence="1" id="KW-0732">Signal</keyword>
<protein>
    <submittedName>
        <fullName evidence="2">Thioredoxin-like protein</fullName>
    </submittedName>
</protein>
<dbReference type="RefSeq" id="WP_130543112.1">
    <property type="nucleotide sequence ID" value="NZ_CP042431.1"/>
</dbReference>
<dbReference type="OrthoDB" id="195735at2"/>
<keyword evidence="3" id="KW-1185">Reference proteome</keyword>
<dbReference type="EMBL" id="SGXA01000002">
    <property type="protein sequence ID" value="RZS72724.1"/>
    <property type="molecule type" value="Genomic_DNA"/>
</dbReference>
<dbReference type="GO" id="GO:0045454">
    <property type="term" value="P:cell redox homeostasis"/>
    <property type="evidence" value="ECO:0007669"/>
    <property type="project" value="TreeGrafter"/>
</dbReference>
<dbReference type="SUPFAM" id="SSF52833">
    <property type="entry name" value="Thioredoxin-like"/>
    <property type="match status" value="1"/>
</dbReference>
<comment type="caution">
    <text evidence="2">The sequence shown here is derived from an EMBL/GenBank/DDBJ whole genome shotgun (WGS) entry which is preliminary data.</text>
</comment>
<gene>
    <name evidence="2" type="ORF">EV199_4647</name>
</gene>
<dbReference type="Proteomes" id="UP000293874">
    <property type="component" value="Unassembled WGS sequence"/>
</dbReference>
<dbReference type="GO" id="GO:0015035">
    <property type="term" value="F:protein-disulfide reductase activity"/>
    <property type="evidence" value="ECO:0007669"/>
    <property type="project" value="TreeGrafter"/>
</dbReference>
<reference evidence="2 3" key="1">
    <citation type="submission" date="2019-02" db="EMBL/GenBank/DDBJ databases">
        <title>Genomic Encyclopedia of Type Strains, Phase IV (KMG-IV): sequencing the most valuable type-strain genomes for metagenomic binning, comparative biology and taxonomic classification.</title>
        <authorList>
            <person name="Goeker M."/>
        </authorList>
    </citation>
    <scope>NUCLEOTIDE SEQUENCE [LARGE SCALE GENOMIC DNA]</scope>
    <source>
        <strain evidence="2 3">DSM 18116</strain>
    </source>
</reference>
<feature type="chain" id="PRO_5020599932" evidence="1">
    <location>
        <begin position="21"/>
        <end position="166"/>
    </location>
</feature>
<dbReference type="PANTHER" id="PTHR32234:SF0">
    <property type="entry name" value="THIOL:DISULFIDE INTERCHANGE PROTEIN DSBD"/>
    <property type="match status" value="1"/>
</dbReference>
<dbReference type="Pfam" id="PF13899">
    <property type="entry name" value="Thioredoxin_7"/>
    <property type="match status" value="1"/>
</dbReference>
<name>A0A4Q7MXC2_9BACT</name>
<evidence type="ECO:0000313" key="2">
    <source>
        <dbReference type="EMBL" id="RZS72724.1"/>
    </source>
</evidence>
<feature type="signal peptide" evidence="1">
    <location>
        <begin position="1"/>
        <end position="20"/>
    </location>
</feature>
<organism evidence="2 3">
    <name type="scientific">Pseudobacter ginsenosidimutans</name>
    <dbReference type="NCBI Taxonomy" id="661488"/>
    <lineage>
        <taxon>Bacteria</taxon>
        <taxon>Pseudomonadati</taxon>
        <taxon>Bacteroidota</taxon>
        <taxon>Chitinophagia</taxon>
        <taxon>Chitinophagales</taxon>
        <taxon>Chitinophagaceae</taxon>
        <taxon>Pseudobacter</taxon>
    </lineage>
</organism>
<accession>A0A4Q7MXC2</accession>
<dbReference type="PANTHER" id="PTHR32234">
    <property type="entry name" value="THIOL:DISULFIDE INTERCHANGE PROTEIN DSBD"/>
    <property type="match status" value="1"/>
</dbReference>
<dbReference type="AlphaFoldDB" id="A0A4Q7MXC2"/>
<evidence type="ECO:0000313" key="3">
    <source>
        <dbReference type="Proteomes" id="UP000293874"/>
    </source>
</evidence>
<dbReference type="Gene3D" id="3.40.30.10">
    <property type="entry name" value="Glutaredoxin"/>
    <property type="match status" value="1"/>
</dbReference>
<dbReference type="InterPro" id="IPR036249">
    <property type="entry name" value="Thioredoxin-like_sf"/>
</dbReference>
<proteinExistence type="predicted"/>
<evidence type="ECO:0000256" key="1">
    <source>
        <dbReference type="SAM" id="SignalP"/>
    </source>
</evidence>